<dbReference type="Proteomes" id="UP000714618">
    <property type="component" value="Unassembled WGS sequence"/>
</dbReference>
<gene>
    <name evidence="1" type="ORF">AWRI4233_LOCUS5353</name>
</gene>
<dbReference type="SUPFAM" id="SSF52047">
    <property type="entry name" value="RNI-like"/>
    <property type="match status" value="1"/>
</dbReference>
<dbReference type="Gene3D" id="3.80.10.10">
    <property type="entry name" value="Ribonuclease Inhibitor"/>
    <property type="match status" value="2"/>
</dbReference>
<dbReference type="AlphaFoldDB" id="A0A9N8K0Z2"/>
<dbReference type="EMBL" id="CAIJEO010000007">
    <property type="protein sequence ID" value="CAD0095883.1"/>
    <property type="molecule type" value="Genomic_DNA"/>
</dbReference>
<name>A0A9N8K0Z2_9PEZI</name>
<dbReference type="OrthoDB" id="3846460at2759"/>
<evidence type="ECO:0000313" key="2">
    <source>
        <dbReference type="Proteomes" id="UP000714618"/>
    </source>
</evidence>
<sequence length="710" mass="81330">MIDPAYRFFADSGGGTNHVNDEVIIMDFDQRRHYSIRGPSSFLRLADEACEGSDAIEVLKRYMNELDPAVQTLNVDPNSYRKVHPSEQDPDVVMRLEELGGVSWFDIMSMECTFLETLSLGEGSGISREDLHYFLCRATHLRAVKLDRGNEHLLIDLVRPYLKSLEVHPEWMMRCDSCDILSQLHALEYLDVTIADATITSDKLLSLQSLSHLTHLHIWPTNNIGATKCTVTAAELVNLIEALPELVDLRIWLEFDFFCFEEAVQAAYDLLGRYPQFDNRENRQSPNLITMLRDDIHDWMPASPQAPHMDSRPSTVRRREAVLDTLKAIEQERYNSGCPYEDDHCRRYRSEVHNLVWHFDPYAPQLEPSPLLTQIGELPELAVRFIWHSPNHKRLLSTSISEKRVQEYAALVRHMVHTACTGKHLESNFSWGPGFSTTRPVPRLPGLTSLECESNSLRNRRIEELSTIFVPTLKRLIVQKYAAYDWDRPIHYHSQLEGVSWFDFMTENCPLLTCIKLGGGLHIDTATFKRFLKKAAHLTSVELGSGNEHLLVDELVPILKSTKLTISHHSYETNAINLGQIWKMHAIEDIELTVWNVCLTGSDVLEFKALTRLRSLQVYARGSPALTRCSASAEQLAQMIEAMPRLDEFKLEITCEFMESHPELLQDEWEAGTYFEGHSCRQQYLNYLHEIAEQERTIAVAVPDNLLLSS</sequence>
<dbReference type="InterPro" id="IPR032675">
    <property type="entry name" value="LRR_dom_sf"/>
</dbReference>
<evidence type="ECO:0008006" key="3">
    <source>
        <dbReference type="Google" id="ProtNLM"/>
    </source>
</evidence>
<reference evidence="1" key="1">
    <citation type="submission" date="2020-06" db="EMBL/GenBank/DDBJ databases">
        <authorList>
            <person name="Onetto C."/>
        </authorList>
    </citation>
    <scope>NUCLEOTIDE SEQUENCE</scope>
</reference>
<proteinExistence type="predicted"/>
<protein>
    <recommendedName>
        <fullName evidence="3">RNI-like protein</fullName>
    </recommendedName>
</protein>
<evidence type="ECO:0000313" key="1">
    <source>
        <dbReference type="EMBL" id="CAD0095883.1"/>
    </source>
</evidence>
<organism evidence="1 2">
    <name type="scientific">Aureobasidium mustum</name>
    <dbReference type="NCBI Taxonomy" id="2773714"/>
    <lineage>
        <taxon>Eukaryota</taxon>
        <taxon>Fungi</taxon>
        <taxon>Dikarya</taxon>
        <taxon>Ascomycota</taxon>
        <taxon>Pezizomycotina</taxon>
        <taxon>Dothideomycetes</taxon>
        <taxon>Dothideomycetidae</taxon>
        <taxon>Dothideales</taxon>
        <taxon>Saccotheciaceae</taxon>
        <taxon>Aureobasidium</taxon>
    </lineage>
</organism>
<comment type="caution">
    <text evidence="1">The sequence shown here is derived from an EMBL/GenBank/DDBJ whole genome shotgun (WGS) entry which is preliminary data.</text>
</comment>
<accession>A0A9N8K0Z2</accession>
<keyword evidence="2" id="KW-1185">Reference proteome</keyword>